<evidence type="ECO:0000256" key="1">
    <source>
        <dbReference type="ARBA" id="ARBA00008668"/>
    </source>
</evidence>
<proteinExistence type="inferred from homology"/>
<dbReference type="STRING" id="981085.W9STE9"/>
<dbReference type="InterPro" id="IPR035669">
    <property type="entry name" value="SGNH_plant_lipase-like"/>
</dbReference>
<dbReference type="OrthoDB" id="1600564at2759"/>
<dbReference type="GO" id="GO:0016788">
    <property type="term" value="F:hydrolase activity, acting on ester bonds"/>
    <property type="evidence" value="ECO:0007669"/>
    <property type="project" value="InterPro"/>
</dbReference>
<dbReference type="eggNOG" id="ENOG502QWA9">
    <property type="taxonomic scope" value="Eukaryota"/>
</dbReference>
<dbReference type="EMBL" id="KE346072">
    <property type="protein sequence ID" value="EXC25530.1"/>
    <property type="molecule type" value="Genomic_DNA"/>
</dbReference>
<comment type="similarity">
    <text evidence="1">Belongs to the 'GDSL' lipolytic enzyme family.</text>
</comment>
<sequence>MAYYLYIPKWLFLTGIIAMKYYCCVTAAAVARKGKVPAVIVFGDSSVDAGNNNQILTLLKSNFKPYGRDFSGSRPTGRFCNGRIPPDFISEGFGLKPAVPAYLDPMYDISDFATGVCFASAGTGYDNATSDVLNVIPLWKEVEYYKEYQNKLRAHLGDRKANRILRQALYLVSLGTNDFLENYYIFPRRQSQFTVEEYQDFLVGIARNFFTKLHSLGARKFSLTGVPPMGCLPLERATNIFGHNECEEKYNKVAAQFNAKLKNMVAKLNQELRGLRLVFTDSVYDIFYDMVKKPSSYGFEVVGVACCSTGTFEMSYLCSELNPFTCSDANKYLFWDAFHPTEKTNHIISSHLIPFLKQKFLN</sequence>
<dbReference type="Pfam" id="PF00657">
    <property type="entry name" value="Lipase_GDSL"/>
    <property type="match status" value="1"/>
</dbReference>
<gene>
    <name evidence="2" type="ORF">L484_009840</name>
</gene>
<evidence type="ECO:0000313" key="2">
    <source>
        <dbReference type="EMBL" id="EXC25530.1"/>
    </source>
</evidence>
<accession>W9STE9</accession>
<dbReference type="KEGG" id="mnt:21393155"/>
<dbReference type="InterPro" id="IPR001087">
    <property type="entry name" value="GDSL"/>
</dbReference>
<dbReference type="PANTHER" id="PTHR45642:SF12">
    <property type="entry name" value="OS09G0132900 PROTEIN"/>
    <property type="match status" value="1"/>
</dbReference>
<dbReference type="InterPro" id="IPR050592">
    <property type="entry name" value="GDSL_lipolytic_enzyme"/>
</dbReference>
<dbReference type="FunFam" id="3.40.50.1110:FF:000003">
    <property type="entry name" value="GDSL esterase/lipase APG"/>
    <property type="match status" value="1"/>
</dbReference>
<keyword evidence="3" id="KW-1185">Reference proteome</keyword>
<organism evidence="2 3">
    <name type="scientific">Morus notabilis</name>
    <dbReference type="NCBI Taxonomy" id="981085"/>
    <lineage>
        <taxon>Eukaryota</taxon>
        <taxon>Viridiplantae</taxon>
        <taxon>Streptophyta</taxon>
        <taxon>Embryophyta</taxon>
        <taxon>Tracheophyta</taxon>
        <taxon>Spermatophyta</taxon>
        <taxon>Magnoliopsida</taxon>
        <taxon>eudicotyledons</taxon>
        <taxon>Gunneridae</taxon>
        <taxon>Pentapetalae</taxon>
        <taxon>rosids</taxon>
        <taxon>fabids</taxon>
        <taxon>Rosales</taxon>
        <taxon>Moraceae</taxon>
        <taxon>Moreae</taxon>
        <taxon>Morus</taxon>
    </lineage>
</organism>
<dbReference type="PANTHER" id="PTHR45642">
    <property type="entry name" value="GDSL ESTERASE/LIPASE EXL3"/>
    <property type="match status" value="1"/>
</dbReference>
<dbReference type="AlphaFoldDB" id="W9STE9"/>
<dbReference type="Proteomes" id="UP000030645">
    <property type="component" value="Unassembled WGS sequence"/>
</dbReference>
<dbReference type="InterPro" id="IPR036514">
    <property type="entry name" value="SGNH_hydro_sf"/>
</dbReference>
<dbReference type="Gene3D" id="3.40.50.1110">
    <property type="entry name" value="SGNH hydrolase"/>
    <property type="match status" value="1"/>
</dbReference>
<protein>
    <submittedName>
        <fullName evidence="2">GDSL esterase/lipase</fullName>
    </submittedName>
</protein>
<name>W9STE9_9ROSA</name>
<dbReference type="SUPFAM" id="SSF52266">
    <property type="entry name" value="SGNH hydrolase"/>
    <property type="match status" value="1"/>
</dbReference>
<dbReference type="CDD" id="cd01837">
    <property type="entry name" value="SGNH_plant_lipase_like"/>
    <property type="match status" value="1"/>
</dbReference>
<evidence type="ECO:0000313" key="3">
    <source>
        <dbReference type="Proteomes" id="UP000030645"/>
    </source>
</evidence>
<reference evidence="3" key="1">
    <citation type="submission" date="2013-01" db="EMBL/GenBank/DDBJ databases">
        <title>Draft Genome Sequence of a Mulberry Tree, Morus notabilis C.K. Schneid.</title>
        <authorList>
            <person name="He N."/>
            <person name="Zhao S."/>
        </authorList>
    </citation>
    <scope>NUCLEOTIDE SEQUENCE</scope>
</reference>